<dbReference type="AlphaFoldDB" id="A0A4Z2G8P4"/>
<gene>
    <name evidence="2" type="ORF">EYF80_040148</name>
</gene>
<evidence type="ECO:0000256" key="1">
    <source>
        <dbReference type="SAM" id="MobiDB-lite"/>
    </source>
</evidence>
<protein>
    <submittedName>
        <fullName evidence="2">Uncharacterized protein</fullName>
    </submittedName>
</protein>
<evidence type="ECO:0000313" key="2">
    <source>
        <dbReference type="EMBL" id="TNN49641.1"/>
    </source>
</evidence>
<organism evidence="2 3">
    <name type="scientific">Liparis tanakae</name>
    <name type="common">Tanaka's snailfish</name>
    <dbReference type="NCBI Taxonomy" id="230148"/>
    <lineage>
        <taxon>Eukaryota</taxon>
        <taxon>Metazoa</taxon>
        <taxon>Chordata</taxon>
        <taxon>Craniata</taxon>
        <taxon>Vertebrata</taxon>
        <taxon>Euteleostomi</taxon>
        <taxon>Actinopterygii</taxon>
        <taxon>Neopterygii</taxon>
        <taxon>Teleostei</taxon>
        <taxon>Neoteleostei</taxon>
        <taxon>Acanthomorphata</taxon>
        <taxon>Eupercaria</taxon>
        <taxon>Perciformes</taxon>
        <taxon>Cottioidei</taxon>
        <taxon>Cottales</taxon>
        <taxon>Liparidae</taxon>
        <taxon>Liparis</taxon>
    </lineage>
</organism>
<dbReference type="Proteomes" id="UP000314294">
    <property type="component" value="Unassembled WGS sequence"/>
</dbReference>
<feature type="region of interest" description="Disordered" evidence="1">
    <location>
        <begin position="52"/>
        <end position="85"/>
    </location>
</feature>
<name>A0A4Z2G8P4_9TELE</name>
<proteinExistence type="predicted"/>
<comment type="caution">
    <text evidence="2">The sequence shown here is derived from an EMBL/GenBank/DDBJ whole genome shotgun (WGS) entry which is preliminary data.</text>
</comment>
<reference evidence="2 3" key="1">
    <citation type="submission" date="2019-03" db="EMBL/GenBank/DDBJ databases">
        <title>First draft genome of Liparis tanakae, snailfish: a comprehensive survey of snailfish specific genes.</title>
        <authorList>
            <person name="Kim W."/>
            <person name="Song I."/>
            <person name="Jeong J.-H."/>
            <person name="Kim D."/>
            <person name="Kim S."/>
            <person name="Ryu S."/>
            <person name="Song J.Y."/>
            <person name="Lee S.K."/>
        </authorList>
    </citation>
    <scope>NUCLEOTIDE SEQUENCE [LARGE SCALE GENOMIC DNA]</scope>
    <source>
        <tissue evidence="2">Muscle</tissue>
    </source>
</reference>
<evidence type="ECO:0000313" key="3">
    <source>
        <dbReference type="Proteomes" id="UP000314294"/>
    </source>
</evidence>
<sequence>MTSTSFKLDDITPDISISSGGLSNGSFPDVVSLQRRRPTSLMVQKYFPASSRGEAQVSRSSSRVSRRSHTSSQLQCSGFPPKLNTSDVSGEPFSLAYTGMRRNNGSGGIFFSLLDVMSSLGMEAETRGGGGRGQTRTQLGDMKRTGDGKLLASALSSEERERMLEKIPSGTFSMRLWSRLRVLTLTSMAMVSQGMFTRLL</sequence>
<dbReference type="EMBL" id="SRLO01000647">
    <property type="protein sequence ID" value="TNN49641.1"/>
    <property type="molecule type" value="Genomic_DNA"/>
</dbReference>
<accession>A0A4Z2G8P4</accession>
<keyword evidence="3" id="KW-1185">Reference proteome</keyword>